<dbReference type="SMART" id="SM00091">
    <property type="entry name" value="PAS"/>
    <property type="match status" value="2"/>
</dbReference>
<dbReference type="Gene3D" id="3.30.450.20">
    <property type="entry name" value="PAS domain"/>
    <property type="match status" value="2"/>
</dbReference>
<dbReference type="InterPro" id="IPR001610">
    <property type="entry name" value="PAC"/>
</dbReference>
<evidence type="ECO:0000256" key="2">
    <source>
        <dbReference type="ARBA" id="ARBA00012438"/>
    </source>
</evidence>
<dbReference type="EC" id="2.7.13.3" evidence="2"/>
<dbReference type="SUPFAM" id="SSF55874">
    <property type="entry name" value="ATPase domain of HSP90 chaperone/DNA topoisomerase II/histidine kinase"/>
    <property type="match status" value="1"/>
</dbReference>
<protein>
    <recommendedName>
        <fullName evidence="2">histidine kinase</fullName>
        <ecNumber evidence="2">2.7.13.3</ecNumber>
    </recommendedName>
</protein>
<dbReference type="PROSITE" id="PS50109">
    <property type="entry name" value="HIS_KIN"/>
    <property type="match status" value="1"/>
</dbReference>
<dbReference type="Proteomes" id="UP000662783">
    <property type="component" value="Chromosome"/>
</dbReference>
<keyword evidence="10" id="KW-1185">Reference proteome</keyword>
<dbReference type="SUPFAM" id="SSF55785">
    <property type="entry name" value="PYP-like sensor domain (PAS domain)"/>
    <property type="match status" value="2"/>
</dbReference>
<dbReference type="CDD" id="cd00075">
    <property type="entry name" value="HATPase"/>
    <property type="match status" value="1"/>
</dbReference>
<keyword evidence="4" id="KW-0808">Transferase</keyword>
<gene>
    <name evidence="9" type="ORF">JR347_05085</name>
</gene>
<reference evidence="9" key="1">
    <citation type="submission" date="2021-02" db="EMBL/GenBank/DDBJ databases">
        <title>Fulvivirga sp. S481 isolated from sea water.</title>
        <authorList>
            <person name="Bae S.S."/>
            <person name="Baek K."/>
        </authorList>
    </citation>
    <scope>NUCLEOTIDE SEQUENCE</scope>
    <source>
        <strain evidence="9">S481</strain>
    </source>
</reference>
<evidence type="ECO:0000256" key="3">
    <source>
        <dbReference type="ARBA" id="ARBA00022553"/>
    </source>
</evidence>
<dbReference type="PANTHER" id="PTHR43304">
    <property type="entry name" value="PHYTOCHROME-LIKE PROTEIN CPH1"/>
    <property type="match status" value="1"/>
</dbReference>
<keyword evidence="3" id="KW-0597">Phosphoprotein</keyword>
<evidence type="ECO:0000313" key="10">
    <source>
        <dbReference type="Proteomes" id="UP000662783"/>
    </source>
</evidence>
<comment type="catalytic activity">
    <reaction evidence="1">
        <text>ATP + protein L-histidine = ADP + protein N-phospho-L-histidine.</text>
        <dbReference type="EC" id="2.7.13.3"/>
    </reaction>
</comment>
<dbReference type="InterPro" id="IPR005467">
    <property type="entry name" value="His_kinase_dom"/>
</dbReference>
<dbReference type="InterPro" id="IPR052162">
    <property type="entry name" value="Sensor_kinase/Photoreceptor"/>
</dbReference>
<dbReference type="GO" id="GO:0000155">
    <property type="term" value="F:phosphorelay sensor kinase activity"/>
    <property type="evidence" value="ECO:0007669"/>
    <property type="project" value="InterPro"/>
</dbReference>
<organism evidence="9 10">
    <name type="scientific">Fulvivirga lutea</name>
    <dbReference type="NCBI Taxonomy" id="2810512"/>
    <lineage>
        <taxon>Bacteria</taxon>
        <taxon>Pseudomonadati</taxon>
        <taxon>Bacteroidota</taxon>
        <taxon>Cytophagia</taxon>
        <taxon>Cytophagales</taxon>
        <taxon>Fulvivirgaceae</taxon>
        <taxon>Fulvivirga</taxon>
    </lineage>
</organism>
<sequence>MSVSEKLLESKLERDREKQEIERLRSKLANLQERLEVYETAADGANDGLWDWDFTKNKPFVSRPWKTMVGLDPDYDVTQIDGLWESLLHPDDFERCTKYFSDFVESENTFYRQEFRLRHTDGSYRWILSKGKAIRDDNGKLLRLSGSHTDITDRKEAADAVVKSEKKYKSLFENSLVGMFRTDFKTGEVLDSNEKFWEILGVEKYEGVKTVDFYKSEKDRQFVIDLVKTTGRAENVELEIKRHNGDLIWVLFSIQHYPDDGILETVLIDITESKSNLLELQKVNFELDSFVYHASHDLRSPLRSVLGLIDLYRLEDTPKVKEQCIERIEGSIKRLDDLVQELLSISRNDRVNDSHSELNLLVEINNSISSYFNATDTTDLSIVAKVFHDKKLMTDGTRLRIILNNIISNAIKYRSFSKEEPYIKIEAQVNEKEAVITVEDNGEGIEESKLPHIFDMFYRATEKSTGSGLGLYIVKKVADKLGATIEVDSVELEGTTFKIVVPNTYYSEKES</sequence>
<dbReference type="InterPro" id="IPR000700">
    <property type="entry name" value="PAS-assoc_C"/>
</dbReference>
<dbReference type="InterPro" id="IPR036890">
    <property type="entry name" value="HATPase_C_sf"/>
</dbReference>
<dbReference type="EMBL" id="CP070608">
    <property type="protein sequence ID" value="QSE98454.1"/>
    <property type="molecule type" value="Genomic_DNA"/>
</dbReference>
<accession>A0A975A1H6</accession>
<dbReference type="CDD" id="cd00130">
    <property type="entry name" value="PAS"/>
    <property type="match status" value="1"/>
</dbReference>
<evidence type="ECO:0000256" key="5">
    <source>
        <dbReference type="ARBA" id="ARBA00022777"/>
    </source>
</evidence>
<dbReference type="Pfam" id="PF02518">
    <property type="entry name" value="HATPase_c"/>
    <property type="match status" value="1"/>
</dbReference>
<dbReference type="PANTHER" id="PTHR43304:SF1">
    <property type="entry name" value="PAC DOMAIN-CONTAINING PROTEIN"/>
    <property type="match status" value="1"/>
</dbReference>
<dbReference type="PROSITE" id="PS50113">
    <property type="entry name" value="PAC"/>
    <property type="match status" value="1"/>
</dbReference>
<dbReference type="SMART" id="SM00387">
    <property type="entry name" value="HATPase_c"/>
    <property type="match status" value="1"/>
</dbReference>
<dbReference type="InterPro" id="IPR035965">
    <property type="entry name" value="PAS-like_dom_sf"/>
</dbReference>
<dbReference type="InterPro" id="IPR036097">
    <property type="entry name" value="HisK_dim/P_sf"/>
</dbReference>
<dbReference type="Pfam" id="PF13426">
    <property type="entry name" value="PAS_9"/>
    <property type="match status" value="1"/>
</dbReference>
<feature type="coiled-coil region" evidence="6">
    <location>
        <begin position="7"/>
        <end position="48"/>
    </location>
</feature>
<dbReference type="SMART" id="SM00086">
    <property type="entry name" value="PAC"/>
    <property type="match status" value="2"/>
</dbReference>
<dbReference type="SUPFAM" id="SSF47384">
    <property type="entry name" value="Homodimeric domain of signal transducing histidine kinase"/>
    <property type="match status" value="1"/>
</dbReference>
<evidence type="ECO:0000256" key="1">
    <source>
        <dbReference type="ARBA" id="ARBA00000085"/>
    </source>
</evidence>
<keyword evidence="5" id="KW-0418">Kinase</keyword>
<dbReference type="PRINTS" id="PR00344">
    <property type="entry name" value="BCTRLSENSOR"/>
</dbReference>
<feature type="domain" description="PAC" evidence="8">
    <location>
        <begin position="111"/>
        <end position="163"/>
    </location>
</feature>
<dbReference type="KEGG" id="fuv:JR347_05085"/>
<dbReference type="InterPro" id="IPR003661">
    <property type="entry name" value="HisK_dim/P_dom"/>
</dbReference>
<dbReference type="CDD" id="cd00082">
    <property type="entry name" value="HisKA"/>
    <property type="match status" value="1"/>
</dbReference>
<dbReference type="AlphaFoldDB" id="A0A975A1H6"/>
<dbReference type="NCBIfam" id="TIGR00229">
    <property type="entry name" value="sensory_box"/>
    <property type="match status" value="2"/>
</dbReference>
<dbReference type="InterPro" id="IPR000014">
    <property type="entry name" value="PAS"/>
</dbReference>
<feature type="domain" description="Histidine kinase" evidence="7">
    <location>
        <begin position="293"/>
        <end position="505"/>
    </location>
</feature>
<evidence type="ECO:0000259" key="7">
    <source>
        <dbReference type="PROSITE" id="PS50109"/>
    </source>
</evidence>
<dbReference type="Gene3D" id="3.30.565.10">
    <property type="entry name" value="Histidine kinase-like ATPase, C-terminal domain"/>
    <property type="match status" value="1"/>
</dbReference>
<proteinExistence type="predicted"/>
<name>A0A975A1H6_9BACT</name>
<evidence type="ECO:0000259" key="8">
    <source>
        <dbReference type="PROSITE" id="PS50113"/>
    </source>
</evidence>
<dbReference type="InterPro" id="IPR003594">
    <property type="entry name" value="HATPase_dom"/>
</dbReference>
<dbReference type="InterPro" id="IPR013655">
    <property type="entry name" value="PAS_fold_3"/>
</dbReference>
<dbReference type="SMART" id="SM00388">
    <property type="entry name" value="HisKA"/>
    <property type="match status" value="1"/>
</dbReference>
<dbReference type="Gene3D" id="1.10.287.130">
    <property type="match status" value="1"/>
</dbReference>
<dbReference type="Pfam" id="PF08447">
    <property type="entry name" value="PAS_3"/>
    <property type="match status" value="1"/>
</dbReference>
<keyword evidence="6" id="KW-0175">Coiled coil</keyword>
<dbReference type="RefSeq" id="WP_205722968.1">
    <property type="nucleotide sequence ID" value="NZ_CP070608.1"/>
</dbReference>
<dbReference type="InterPro" id="IPR004358">
    <property type="entry name" value="Sig_transdc_His_kin-like_C"/>
</dbReference>
<evidence type="ECO:0000256" key="4">
    <source>
        <dbReference type="ARBA" id="ARBA00022679"/>
    </source>
</evidence>
<evidence type="ECO:0000256" key="6">
    <source>
        <dbReference type="SAM" id="Coils"/>
    </source>
</evidence>
<evidence type="ECO:0000313" key="9">
    <source>
        <dbReference type="EMBL" id="QSE98454.1"/>
    </source>
</evidence>
<dbReference type="Pfam" id="PF00512">
    <property type="entry name" value="HisKA"/>
    <property type="match status" value="1"/>
</dbReference>